<accession>A0A5R9J456</accession>
<evidence type="ECO:0000313" key="1">
    <source>
        <dbReference type="EMBL" id="TLU72332.1"/>
    </source>
</evidence>
<dbReference type="PANTHER" id="PTHR30383:SF5">
    <property type="entry name" value="SGNH HYDROLASE-TYPE ESTERASE DOMAIN-CONTAINING PROTEIN"/>
    <property type="match status" value="1"/>
</dbReference>
<evidence type="ECO:0000313" key="2">
    <source>
        <dbReference type="Proteomes" id="UP000305654"/>
    </source>
</evidence>
<dbReference type="GO" id="GO:0004622">
    <property type="term" value="F:phosphatidylcholine lysophospholipase activity"/>
    <property type="evidence" value="ECO:0007669"/>
    <property type="project" value="TreeGrafter"/>
</dbReference>
<protein>
    <submittedName>
        <fullName evidence="1">SGNH/GDSL hydrolase family protein</fullName>
    </submittedName>
</protein>
<dbReference type="RefSeq" id="WP_138325794.1">
    <property type="nucleotide sequence ID" value="NZ_VCDI01000003.1"/>
</dbReference>
<dbReference type="InterPro" id="IPR057572">
    <property type="entry name" value="NonGDSL"/>
</dbReference>
<dbReference type="Gene3D" id="3.40.50.1110">
    <property type="entry name" value="SGNH hydrolase"/>
    <property type="match status" value="1"/>
</dbReference>
<dbReference type="OrthoDB" id="7203637at2"/>
<reference evidence="1 2" key="1">
    <citation type="submission" date="2019-05" db="EMBL/GenBank/DDBJ databases">
        <authorList>
            <person name="Pankratov T."/>
            <person name="Grouzdev D."/>
        </authorList>
    </citation>
    <scope>NUCLEOTIDE SEQUENCE [LARGE SCALE GENOMIC DNA]</scope>
    <source>
        <strain evidence="1 2">KEBCLARHB70R</strain>
    </source>
</reference>
<comment type="caution">
    <text evidence="1">The sequence shown here is derived from an EMBL/GenBank/DDBJ whole genome shotgun (WGS) entry which is preliminary data.</text>
</comment>
<organism evidence="1 2">
    <name type="scientific">Lichenicoccus roseus</name>
    <dbReference type="NCBI Taxonomy" id="2683649"/>
    <lineage>
        <taxon>Bacteria</taxon>
        <taxon>Pseudomonadati</taxon>
        <taxon>Pseudomonadota</taxon>
        <taxon>Alphaproteobacteria</taxon>
        <taxon>Acetobacterales</taxon>
        <taxon>Acetobacteraceae</taxon>
        <taxon>Lichenicoccus</taxon>
    </lineage>
</organism>
<gene>
    <name evidence="1" type="ORF">FE263_09595</name>
</gene>
<dbReference type="InterPro" id="IPR051532">
    <property type="entry name" value="Ester_Hydrolysis_Enzymes"/>
</dbReference>
<dbReference type="PANTHER" id="PTHR30383">
    <property type="entry name" value="THIOESTERASE 1/PROTEASE 1/LYSOPHOSPHOLIPASE L1"/>
    <property type="match status" value="1"/>
</dbReference>
<dbReference type="SUPFAM" id="SSF52266">
    <property type="entry name" value="SGNH hydrolase"/>
    <property type="match status" value="1"/>
</dbReference>
<dbReference type="CDD" id="cd00229">
    <property type="entry name" value="SGNH_hydrolase"/>
    <property type="match status" value="1"/>
</dbReference>
<dbReference type="EMBL" id="VCDI01000003">
    <property type="protein sequence ID" value="TLU72332.1"/>
    <property type="molecule type" value="Genomic_DNA"/>
</dbReference>
<dbReference type="AlphaFoldDB" id="A0A5R9J456"/>
<dbReference type="InterPro" id="IPR036514">
    <property type="entry name" value="SGNH_hydro_sf"/>
</dbReference>
<sequence>MPPTPGPTHDTDSDAFGFGLDPRCLARSRGALAERRALRITAFGASTTEGIGASSPEHGYPEVMRARLVATGIAPVEVRNRGVAGNTARDLRGRLGEVVADAPDLVLFQTGSNDPLQGLPVKEFGDLTREDLLALRSRTGADIVLIDQQFCRTLQECEGFPPYLTALHAAGAATGVPVFPRYQMMQSWSMTPGMDRDRLSPDGLHMGDAGYRLLGEALAGWLRDALLHPDAA</sequence>
<proteinExistence type="predicted"/>
<keyword evidence="2" id="KW-1185">Reference proteome</keyword>
<keyword evidence="1" id="KW-0378">Hydrolase</keyword>
<dbReference type="Proteomes" id="UP000305654">
    <property type="component" value="Unassembled WGS sequence"/>
</dbReference>
<dbReference type="Pfam" id="PF25182">
    <property type="entry name" value="NonGDSL"/>
    <property type="match status" value="1"/>
</dbReference>
<name>A0A5R9J456_9PROT</name>